<evidence type="ECO:0000256" key="2">
    <source>
        <dbReference type="ARBA" id="ARBA00013090"/>
    </source>
</evidence>
<dbReference type="Pfam" id="PF01177">
    <property type="entry name" value="Asp_Glu_race"/>
    <property type="match status" value="1"/>
</dbReference>
<comment type="function">
    <text evidence="7">Provides the (R)-glutamate required for cell wall biosynthesis.</text>
</comment>
<dbReference type="EMBL" id="AP024233">
    <property type="protein sequence ID" value="BCO09849.1"/>
    <property type="molecule type" value="Genomic_DNA"/>
</dbReference>
<dbReference type="PANTHER" id="PTHR21198:SF2">
    <property type="entry name" value="GLUTAMATE RACEMASE"/>
    <property type="match status" value="1"/>
</dbReference>
<organism evidence="8 9">
    <name type="scientific">Desulfolithobacter dissulfuricans</name>
    <dbReference type="NCBI Taxonomy" id="2795293"/>
    <lineage>
        <taxon>Bacteria</taxon>
        <taxon>Pseudomonadati</taxon>
        <taxon>Thermodesulfobacteriota</taxon>
        <taxon>Desulfobulbia</taxon>
        <taxon>Desulfobulbales</taxon>
        <taxon>Desulfobulbaceae</taxon>
        <taxon>Desulfolithobacter</taxon>
    </lineage>
</organism>
<feature type="active site" description="Proton donor/acceptor" evidence="7">
    <location>
        <position position="180"/>
    </location>
</feature>
<feature type="active site" description="Proton donor/acceptor" evidence="7">
    <location>
        <position position="69"/>
    </location>
</feature>
<dbReference type="GO" id="GO:0008881">
    <property type="term" value="F:glutamate racemase activity"/>
    <property type="evidence" value="ECO:0007669"/>
    <property type="project" value="UniProtKB-UniRule"/>
</dbReference>
<evidence type="ECO:0000256" key="3">
    <source>
        <dbReference type="ARBA" id="ARBA00022960"/>
    </source>
</evidence>
<dbReference type="EC" id="5.1.1.3" evidence="2 7"/>
<dbReference type="KEGG" id="ddu:GF1_22250"/>
<feature type="binding site" evidence="7">
    <location>
        <begin position="6"/>
        <end position="7"/>
    </location>
    <ligand>
        <name>substrate</name>
    </ligand>
</feature>
<dbReference type="GO" id="GO:0071555">
    <property type="term" value="P:cell wall organization"/>
    <property type="evidence" value="ECO:0007669"/>
    <property type="project" value="UniProtKB-KW"/>
</dbReference>
<reference evidence="8" key="1">
    <citation type="submission" date="2020-12" db="EMBL/GenBank/DDBJ databases">
        <title>Desulfobium dissulfuricans gen. nov., sp. nov., a novel mesophilic, sulfate-reducing bacterium isolated from a deep-sea hydrothermal vent.</title>
        <authorList>
            <person name="Hashimoto Y."/>
            <person name="Tame A."/>
            <person name="Sawayama S."/>
            <person name="Miyazaki J."/>
            <person name="Takai K."/>
            <person name="Nakagawa S."/>
        </authorList>
    </citation>
    <scope>NUCLEOTIDE SEQUENCE</scope>
    <source>
        <strain evidence="8">GF1</strain>
    </source>
</reference>
<feature type="binding site" evidence="7">
    <location>
        <begin position="38"/>
        <end position="39"/>
    </location>
    <ligand>
        <name>substrate</name>
    </ligand>
</feature>
<dbReference type="NCBIfam" id="TIGR00067">
    <property type="entry name" value="glut_race"/>
    <property type="match status" value="1"/>
</dbReference>
<keyword evidence="4 7" id="KW-0573">Peptidoglycan synthesis</keyword>
<dbReference type="InterPro" id="IPR001920">
    <property type="entry name" value="Asp/Glu_race"/>
</dbReference>
<comment type="pathway">
    <text evidence="7">Cell wall biogenesis; peptidoglycan biosynthesis.</text>
</comment>
<dbReference type="GO" id="GO:0008360">
    <property type="term" value="P:regulation of cell shape"/>
    <property type="evidence" value="ECO:0007669"/>
    <property type="project" value="UniProtKB-KW"/>
</dbReference>
<dbReference type="FunFam" id="3.40.50.1860:FF:000001">
    <property type="entry name" value="Glutamate racemase"/>
    <property type="match status" value="1"/>
</dbReference>
<dbReference type="SUPFAM" id="SSF53681">
    <property type="entry name" value="Aspartate/glutamate racemase"/>
    <property type="match status" value="2"/>
</dbReference>
<keyword evidence="3 7" id="KW-0133">Cell shape</keyword>
<comment type="catalytic activity">
    <reaction evidence="1 7">
        <text>L-glutamate = D-glutamate</text>
        <dbReference type="Rhea" id="RHEA:12813"/>
        <dbReference type="ChEBI" id="CHEBI:29985"/>
        <dbReference type="ChEBI" id="CHEBI:29986"/>
        <dbReference type="EC" id="5.1.1.3"/>
    </reaction>
</comment>
<evidence type="ECO:0000256" key="1">
    <source>
        <dbReference type="ARBA" id="ARBA00001602"/>
    </source>
</evidence>
<evidence type="ECO:0000313" key="9">
    <source>
        <dbReference type="Proteomes" id="UP001063350"/>
    </source>
</evidence>
<dbReference type="HAMAP" id="MF_00258">
    <property type="entry name" value="Glu_racemase"/>
    <property type="match status" value="1"/>
</dbReference>
<evidence type="ECO:0000256" key="7">
    <source>
        <dbReference type="HAMAP-Rule" id="MF_00258"/>
    </source>
</evidence>
<dbReference type="PROSITE" id="PS00924">
    <property type="entry name" value="ASP_GLU_RACEMASE_2"/>
    <property type="match status" value="1"/>
</dbReference>
<evidence type="ECO:0000256" key="5">
    <source>
        <dbReference type="ARBA" id="ARBA00023235"/>
    </source>
</evidence>
<dbReference type="InterPro" id="IPR033134">
    <property type="entry name" value="Asp/Glu_racemase_AS_2"/>
</dbReference>
<dbReference type="InterPro" id="IPR004391">
    <property type="entry name" value="Glu_race"/>
</dbReference>
<dbReference type="Gene3D" id="3.40.50.1860">
    <property type="match status" value="2"/>
</dbReference>
<protein>
    <recommendedName>
        <fullName evidence="2 7">Glutamate racemase</fullName>
        <ecNumber evidence="2 7">5.1.1.3</ecNumber>
    </recommendedName>
</protein>
<comment type="similarity">
    <text evidence="7">Belongs to the aspartate/glutamate racemases family.</text>
</comment>
<dbReference type="RefSeq" id="WP_267926586.1">
    <property type="nucleotide sequence ID" value="NZ_AP024233.1"/>
</dbReference>
<keyword evidence="5 7" id="KW-0413">Isomerase</keyword>
<dbReference type="Proteomes" id="UP001063350">
    <property type="component" value="Chromosome"/>
</dbReference>
<proteinExistence type="inferred from homology"/>
<feature type="binding site" evidence="7">
    <location>
        <begin position="70"/>
        <end position="71"/>
    </location>
    <ligand>
        <name>substrate</name>
    </ligand>
</feature>
<accession>A0A915U295</accession>
<keyword evidence="9" id="KW-1185">Reference proteome</keyword>
<dbReference type="GO" id="GO:0009252">
    <property type="term" value="P:peptidoglycan biosynthetic process"/>
    <property type="evidence" value="ECO:0007669"/>
    <property type="project" value="UniProtKB-UniRule"/>
</dbReference>
<dbReference type="PANTHER" id="PTHR21198">
    <property type="entry name" value="GLUTAMATE RACEMASE"/>
    <property type="match status" value="1"/>
</dbReference>
<sequence length="262" mass="28863">MIGIFDSGVGGMTVARAIEQHCPGLPLIYFGDIARTPYGSKSRSTIIDYSRHNTELLLEHGASIIVIACNSAASVATGVLREQYPVPVLDVVGPAVDQAVQVSRSGRIGVIGTRATVRSGIYERSIQAQLPSATVLSQPCPLLVPLVEEGWLSRRETKMILRRYLYPLRLRQIDTLVLGCTHYPLLKHLIGPRIGRRVQLIDSSLAVAQHLHHYLQDHPDLAERVRRSGQQSRFLVSDCTGAIRQLAGKIFGRPIDLETIHV</sequence>
<name>A0A915U295_9BACT</name>
<evidence type="ECO:0000256" key="6">
    <source>
        <dbReference type="ARBA" id="ARBA00023316"/>
    </source>
</evidence>
<evidence type="ECO:0000313" key="8">
    <source>
        <dbReference type="EMBL" id="BCO09849.1"/>
    </source>
</evidence>
<feature type="binding site" evidence="7">
    <location>
        <begin position="181"/>
        <end position="182"/>
    </location>
    <ligand>
        <name>substrate</name>
    </ligand>
</feature>
<dbReference type="AlphaFoldDB" id="A0A915U295"/>
<gene>
    <name evidence="7 8" type="primary">murI</name>
    <name evidence="8" type="ORF">GF1_22250</name>
</gene>
<dbReference type="InterPro" id="IPR015942">
    <property type="entry name" value="Asp/Glu/hydantoin_racemase"/>
</dbReference>
<evidence type="ECO:0000256" key="4">
    <source>
        <dbReference type="ARBA" id="ARBA00022984"/>
    </source>
</evidence>
<keyword evidence="6 7" id="KW-0961">Cell wall biogenesis/degradation</keyword>